<dbReference type="AlphaFoldDB" id="A0A848M8P3"/>
<reference evidence="5 6" key="1">
    <citation type="submission" date="2020-04" db="EMBL/GenBank/DDBJ databases">
        <title>Paenibacillus algicola sp. nov., a novel marine bacterium producing alginate lyase.</title>
        <authorList>
            <person name="Huang H."/>
        </authorList>
    </citation>
    <scope>NUCLEOTIDE SEQUENCE [LARGE SCALE GENOMIC DNA]</scope>
    <source>
        <strain evidence="5 6">L7-75</strain>
    </source>
</reference>
<organism evidence="5 6">
    <name type="scientific">Paenibacillus lemnae</name>
    <dbReference type="NCBI Taxonomy" id="1330551"/>
    <lineage>
        <taxon>Bacteria</taxon>
        <taxon>Bacillati</taxon>
        <taxon>Bacillota</taxon>
        <taxon>Bacilli</taxon>
        <taxon>Bacillales</taxon>
        <taxon>Paenibacillaceae</taxon>
        <taxon>Paenibacillus</taxon>
    </lineage>
</organism>
<dbReference type="InterPro" id="IPR000086">
    <property type="entry name" value="NUDIX_hydrolase_dom"/>
</dbReference>
<evidence type="ECO:0000256" key="2">
    <source>
        <dbReference type="ARBA" id="ARBA00022801"/>
    </source>
</evidence>
<comment type="cofactor">
    <cofactor evidence="1">
        <name>Mg(2+)</name>
        <dbReference type="ChEBI" id="CHEBI:18420"/>
    </cofactor>
</comment>
<dbReference type="EMBL" id="JABBPN010000008">
    <property type="protein sequence ID" value="NMO96263.1"/>
    <property type="molecule type" value="Genomic_DNA"/>
</dbReference>
<protein>
    <submittedName>
        <fullName evidence="5">NUDIX domain-containing protein</fullName>
    </submittedName>
</protein>
<comment type="caution">
    <text evidence="5">The sequence shown here is derived from an EMBL/GenBank/DDBJ whole genome shotgun (WGS) entry which is preliminary data.</text>
</comment>
<name>A0A848M8P3_PAELE</name>
<dbReference type="InterPro" id="IPR020476">
    <property type="entry name" value="Nudix_hydrolase"/>
</dbReference>
<dbReference type="RefSeq" id="WP_169505043.1">
    <property type="nucleotide sequence ID" value="NZ_JABBPN010000008.1"/>
</dbReference>
<feature type="domain" description="Nudix hydrolase" evidence="4">
    <location>
        <begin position="17"/>
        <end position="148"/>
    </location>
</feature>
<dbReference type="Gene3D" id="3.90.79.10">
    <property type="entry name" value="Nucleoside Triphosphate Pyrophosphohydrolase"/>
    <property type="match status" value="1"/>
</dbReference>
<comment type="similarity">
    <text evidence="3">Belongs to the Nudix hydrolase family.</text>
</comment>
<dbReference type="PRINTS" id="PR00502">
    <property type="entry name" value="NUDIXFAMILY"/>
</dbReference>
<sequence>MGVFNRDIRQYLGKGSMVQVMAAAIVMNSQTEVLLLRRPGKEVWGLPIGAIKPGESMEDTAARELWEESGLHADQMKLLDLLSGPDYVKKHANGDKEYFIIGVYAAHGLSSAIDLPSASDVSLKYFNREQLPDMDQLTAHLMSKLAQQSYED</sequence>
<dbReference type="InterPro" id="IPR020084">
    <property type="entry name" value="NUDIX_hydrolase_CS"/>
</dbReference>
<evidence type="ECO:0000256" key="1">
    <source>
        <dbReference type="ARBA" id="ARBA00001946"/>
    </source>
</evidence>
<evidence type="ECO:0000313" key="5">
    <source>
        <dbReference type="EMBL" id="NMO96263.1"/>
    </source>
</evidence>
<dbReference type="PANTHER" id="PTHR43046">
    <property type="entry name" value="GDP-MANNOSE MANNOSYL HYDROLASE"/>
    <property type="match status" value="1"/>
</dbReference>
<dbReference type="PROSITE" id="PS51462">
    <property type="entry name" value="NUDIX"/>
    <property type="match status" value="1"/>
</dbReference>
<evidence type="ECO:0000259" key="4">
    <source>
        <dbReference type="PROSITE" id="PS51462"/>
    </source>
</evidence>
<evidence type="ECO:0000256" key="3">
    <source>
        <dbReference type="RuleBase" id="RU003476"/>
    </source>
</evidence>
<accession>A0A848M8P3</accession>
<keyword evidence="2 3" id="KW-0378">Hydrolase</keyword>
<dbReference type="PROSITE" id="PS00893">
    <property type="entry name" value="NUDIX_BOX"/>
    <property type="match status" value="1"/>
</dbReference>
<keyword evidence="6" id="KW-1185">Reference proteome</keyword>
<dbReference type="PANTHER" id="PTHR43046:SF2">
    <property type="entry name" value="8-OXO-DGTP DIPHOSPHATASE-RELATED"/>
    <property type="match status" value="1"/>
</dbReference>
<dbReference type="SUPFAM" id="SSF55811">
    <property type="entry name" value="Nudix"/>
    <property type="match status" value="1"/>
</dbReference>
<gene>
    <name evidence="5" type="ORF">HII30_10820</name>
</gene>
<dbReference type="Pfam" id="PF00293">
    <property type="entry name" value="NUDIX"/>
    <property type="match status" value="1"/>
</dbReference>
<dbReference type="Proteomes" id="UP000565468">
    <property type="component" value="Unassembled WGS sequence"/>
</dbReference>
<proteinExistence type="inferred from homology"/>
<evidence type="ECO:0000313" key="6">
    <source>
        <dbReference type="Proteomes" id="UP000565468"/>
    </source>
</evidence>
<dbReference type="InterPro" id="IPR015797">
    <property type="entry name" value="NUDIX_hydrolase-like_dom_sf"/>
</dbReference>
<dbReference type="GO" id="GO:0016787">
    <property type="term" value="F:hydrolase activity"/>
    <property type="evidence" value="ECO:0007669"/>
    <property type="project" value="UniProtKB-KW"/>
</dbReference>